<dbReference type="PROSITE" id="PS00061">
    <property type="entry name" value="ADH_SHORT"/>
    <property type="match status" value="1"/>
</dbReference>
<sequence length="261" mass="27409">MPEQILAGKTCLVTGGGGGLGKAIATQFLEAGANVVICDVNDERLQKTSAELSSKGPLKTIKTDITKVDEVESLFDTLISNFGKIDVLVNNAGIMDHFDPIGDLDMGLWDRVMAINLTAPALLSKFAVRNMLAQPKPDGRIINIVSVAGKAGWASGAAYTASKHGLVGLTKNTAAYYGNKGIKCNALMMGAMETNIVDAFNSGMHIEGYKKMVNVLEAIQAPYVDVNEVAGFCVNLTYGKGAGHINGATIAIDNGWTSVVG</sequence>
<dbReference type="PANTHER" id="PTHR24321">
    <property type="entry name" value="DEHYDROGENASES, SHORT CHAIN"/>
    <property type="match status" value="1"/>
</dbReference>
<evidence type="ECO:0000256" key="4">
    <source>
        <dbReference type="RuleBase" id="RU000363"/>
    </source>
</evidence>
<comment type="similarity">
    <text evidence="1 4">Belongs to the short-chain dehydrogenases/reductases (SDR) family.</text>
</comment>
<dbReference type="InterPro" id="IPR036291">
    <property type="entry name" value="NAD(P)-bd_dom_sf"/>
</dbReference>
<name>A0A167SEY2_PENCH</name>
<evidence type="ECO:0000256" key="2">
    <source>
        <dbReference type="ARBA" id="ARBA00022857"/>
    </source>
</evidence>
<evidence type="ECO:0000256" key="1">
    <source>
        <dbReference type="ARBA" id="ARBA00006484"/>
    </source>
</evidence>
<dbReference type="FunFam" id="3.40.50.720:FF:000084">
    <property type="entry name" value="Short-chain dehydrogenase reductase"/>
    <property type="match status" value="1"/>
</dbReference>
<proteinExistence type="inferred from homology"/>
<reference evidence="5" key="1">
    <citation type="journal article" date="2014" name="Genome Announc.">
        <title>Complete sequencing and chromosome-scale genome assembly of the industrial progenitor strain P2niaD18 from the penicillin producer Penicillium chrysogenum.</title>
        <authorList>
            <person name="Specht T."/>
            <person name="Dahlmann T.A."/>
            <person name="Zadra I."/>
            <person name="Kurnsteiner H."/>
            <person name="Kuck U."/>
        </authorList>
    </citation>
    <scope>NUCLEOTIDE SEQUENCE [LARGE SCALE GENOMIC DNA]</scope>
    <source>
        <strain evidence="5">P2niaD18</strain>
    </source>
</reference>
<dbReference type="PANTHER" id="PTHR24321:SF8">
    <property type="entry name" value="ESTRADIOL 17-BETA-DEHYDROGENASE 8-RELATED"/>
    <property type="match status" value="1"/>
</dbReference>
<dbReference type="PhylomeDB" id="A0A167SEY2"/>
<dbReference type="PRINTS" id="PR00080">
    <property type="entry name" value="SDRFAMILY"/>
</dbReference>
<organism evidence="5">
    <name type="scientific">Penicillium chrysogenum</name>
    <name type="common">Penicillium notatum</name>
    <dbReference type="NCBI Taxonomy" id="5076"/>
    <lineage>
        <taxon>Eukaryota</taxon>
        <taxon>Fungi</taxon>
        <taxon>Dikarya</taxon>
        <taxon>Ascomycota</taxon>
        <taxon>Pezizomycotina</taxon>
        <taxon>Eurotiomycetes</taxon>
        <taxon>Eurotiomycetidae</taxon>
        <taxon>Eurotiales</taxon>
        <taxon>Aspergillaceae</taxon>
        <taxon>Penicillium</taxon>
        <taxon>Penicillium chrysogenum species complex</taxon>
    </lineage>
</organism>
<dbReference type="Gene3D" id="3.40.50.720">
    <property type="entry name" value="NAD(P)-binding Rossmann-like Domain"/>
    <property type="match status" value="1"/>
</dbReference>
<evidence type="ECO:0000313" key="5">
    <source>
        <dbReference type="EMBL" id="KZN87088.1"/>
    </source>
</evidence>
<dbReference type="PRINTS" id="PR00081">
    <property type="entry name" value="GDHRDH"/>
</dbReference>
<dbReference type="AlphaFoldDB" id="A0A167SEY2"/>
<dbReference type="Proteomes" id="UP000076449">
    <property type="component" value="Chromosome II"/>
</dbReference>
<dbReference type="GO" id="GO:0016491">
    <property type="term" value="F:oxidoreductase activity"/>
    <property type="evidence" value="ECO:0007669"/>
    <property type="project" value="UniProtKB-KW"/>
</dbReference>
<dbReference type="Pfam" id="PF00106">
    <property type="entry name" value="adh_short"/>
    <property type="match status" value="1"/>
</dbReference>
<protein>
    <submittedName>
        <fullName evidence="5">Putative oxidoreductase YxjF</fullName>
    </submittedName>
</protein>
<dbReference type="CDD" id="cd05233">
    <property type="entry name" value="SDR_c"/>
    <property type="match status" value="1"/>
</dbReference>
<dbReference type="InterPro" id="IPR002347">
    <property type="entry name" value="SDR_fam"/>
</dbReference>
<dbReference type="EMBL" id="CM002799">
    <property type="protein sequence ID" value="KZN87088.1"/>
    <property type="molecule type" value="Genomic_DNA"/>
</dbReference>
<keyword evidence="2" id="KW-0521">NADP</keyword>
<keyword evidence="3" id="KW-0560">Oxidoreductase</keyword>
<dbReference type="InterPro" id="IPR020904">
    <property type="entry name" value="Sc_DH/Rdtase_CS"/>
</dbReference>
<gene>
    <name evidence="5" type="ORF">EN45_056440</name>
</gene>
<dbReference type="SUPFAM" id="SSF51735">
    <property type="entry name" value="NAD(P)-binding Rossmann-fold domains"/>
    <property type="match status" value="1"/>
</dbReference>
<evidence type="ECO:0000256" key="3">
    <source>
        <dbReference type="ARBA" id="ARBA00023002"/>
    </source>
</evidence>
<accession>A0A167SEY2</accession>